<protein>
    <recommendedName>
        <fullName evidence="2">SMI1/KNR4 family protein</fullName>
    </recommendedName>
</protein>
<accession>Q44426</accession>
<dbReference type="EMBL" id="M55562">
    <property type="protein sequence ID" value="AAA22088.1"/>
    <property type="molecule type" value="Genomic_DNA"/>
</dbReference>
<dbReference type="InterPro" id="IPR037883">
    <property type="entry name" value="Knr4/Smi1-like_sf"/>
</dbReference>
<evidence type="ECO:0000313" key="1">
    <source>
        <dbReference type="EMBL" id="AAA22088.1"/>
    </source>
</evidence>
<reference evidence="1" key="1">
    <citation type="journal article" date="1990" name="Plasmid">
        <title>Nucleotide sequence analysis of IS427 and its target sites in Agrobacterium tumefaciens T37.</title>
        <authorList>
            <person name="De Meirsman C."/>
            <person name="Van Soom C."/>
            <person name="Verreth C."/>
            <person name="Van Gool A."/>
            <person name="Vanderleyden J."/>
        </authorList>
    </citation>
    <scope>NUCLEOTIDE SEQUENCE</scope>
</reference>
<evidence type="ECO:0008006" key="2">
    <source>
        <dbReference type="Google" id="ProtNLM"/>
    </source>
</evidence>
<name>Q44426_AGRTU</name>
<dbReference type="PIR" id="JQ1761">
    <property type="entry name" value="JQ1761"/>
</dbReference>
<dbReference type="AlphaFoldDB" id="Q44426"/>
<dbReference type="Gene3D" id="3.40.1580.10">
    <property type="entry name" value="SMI1/KNR4-like"/>
    <property type="match status" value="1"/>
</dbReference>
<dbReference type="SUPFAM" id="SSF160631">
    <property type="entry name" value="SMI1/KNR4-like"/>
    <property type="match status" value="1"/>
</dbReference>
<proteinExistence type="predicted"/>
<organism evidence="1">
    <name type="scientific">Agrobacterium tumefaciens</name>
    <dbReference type="NCBI Taxonomy" id="358"/>
    <lineage>
        <taxon>Bacteria</taxon>
        <taxon>Pseudomonadati</taxon>
        <taxon>Pseudomonadota</taxon>
        <taxon>Alphaproteobacteria</taxon>
        <taxon>Hyphomicrobiales</taxon>
        <taxon>Rhizobiaceae</taxon>
        <taxon>Rhizobium/Agrobacterium group</taxon>
        <taxon>Agrobacterium</taxon>
        <taxon>Agrobacterium tumefaciens complex</taxon>
    </lineage>
</organism>
<sequence length="93" mass="9841">MEAVIIQESESGGRVLQNREWHKVDGASADAIAALKSLAPVDLPESYYALLTFSNGGEGPLAFSRFGSNSIPPRKLLRLNGTGLSESFSGVCS</sequence>